<protein>
    <recommendedName>
        <fullName evidence="4">Nuclear speckle splicing regulatory protein 1 N-terminal domain-containing protein</fullName>
    </recommendedName>
</protein>
<gene>
    <name evidence="5" type="ORF">TrRE_jg5803</name>
</gene>
<keyword evidence="2" id="KW-0175">Coiled coil</keyword>
<dbReference type="Pfam" id="PF09745">
    <property type="entry name" value="NSRP1_N"/>
    <property type="match status" value="1"/>
</dbReference>
<evidence type="ECO:0000256" key="2">
    <source>
        <dbReference type="ARBA" id="ARBA00023054"/>
    </source>
</evidence>
<evidence type="ECO:0000313" key="5">
    <source>
        <dbReference type="EMBL" id="GMH48507.1"/>
    </source>
</evidence>
<sequence length="123" mass="14255">MEHERLRERMIVKQNEAEDAIYGDKDKFVTGAYKRKLEERKKWEEEQKRNDEEENKGGGVEKRGMGGFYRNMEAIKGGRGEGEGEKKKEEEGEGGEKKKAKKPSNDFIIEHTPVEKVIVEDPK</sequence>
<evidence type="ECO:0000259" key="4">
    <source>
        <dbReference type="Pfam" id="PF09745"/>
    </source>
</evidence>
<organism evidence="5 6">
    <name type="scientific">Triparma retinervis</name>
    <dbReference type="NCBI Taxonomy" id="2557542"/>
    <lineage>
        <taxon>Eukaryota</taxon>
        <taxon>Sar</taxon>
        <taxon>Stramenopiles</taxon>
        <taxon>Ochrophyta</taxon>
        <taxon>Bolidophyceae</taxon>
        <taxon>Parmales</taxon>
        <taxon>Triparmaceae</taxon>
        <taxon>Triparma</taxon>
    </lineage>
</organism>
<accession>A0A9W6Z5G1</accession>
<dbReference type="EMBL" id="BRXZ01004419">
    <property type="protein sequence ID" value="GMH48507.1"/>
    <property type="molecule type" value="Genomic_DNA"/>
</dbReference>
<comment type="caution">
    <text evidence="5">The sequence shown here is derived from an EMBL/GenBank/DDBJ whole genome shotgun (WGS) entry which is preliminary data.</text>
</comment>
<comment type="similarity">
    <text evidence="1">Belongs to the NSRP1 family.</text>
</comment>
<dbReference type="InterPro" id="IPR018612">
    <property type="entry name" value="NSRP1_N"/>
</dbReference>
<feature type="compositionally biased region" description="Basic and acidic residues" evidence="3">
    <location>
        <begin position="76"/>
        <end position="97"/>
    </location>
</feature>
<feature type="non-terminal residue" evidence="5">
    <location>
        <position position="123"/>
    </location>
</feature>
<keyword evidence="6" id="KW-1185">Reference proteome</keyword>
<dbReference type="OrthoDB" id="446635at2759"/>
<feature type="compositionally biased region" description="Basic and acidic residues" evidence="3">
    <location>
        <begin position="39"/>
        <end position="64"/>
    </location>
</feature>
<evidence type="ECO:0000256" key="1">
    <source>
        <dbReference type="ARBA" id="ARBA00010126"/>
    </source>
</evidence>
<proteinExistence type="inferred from homology"/>
<feature type="compositionally biased region" description="Basic and acidic residues" evidence="3">
    <location>
        <begin position="108"/>
        <end position="123"/>
    </location>
</feature>
<feature type="domain" description="Nuclear speckle splicing regulatory protein 1 N-terminal" evidence="4">
    <location>
        <begin position="2"/>
        <end position="56"/>
    </location>
</feature>
<dbReference type="PANTHER" id="PTHR30060">
    <property type="entry name" value="INNER MEMBRANE PROTEIN"/>
    <property type="match status" value="1"/>
</dbReference>
<dbReference type="GO" id="GO:0000381">
    <property type="term" value="P:regulation of alternative mRNA splicing, via spliceosome"/>
    <property type="evidence" value="ECO:0007669"/>
    <property type="project" value="InterPro"/>
</dbReference>
<feature type="region of interest" description="Disordered" evidence="3">
    <location>
        <begin position="39"/>
        <end position="123"/>
    </location>
</feature>
<name>A0A9W6Z5G1_9STRA</name>
<reference evidence="5" key="1">
    <citation type="submission" date="2022-07" db="EMBL/GenBank/DDBJ databases">
        <title>Genome analysis of Parmales, a sister group of diatoms, reveals the evolutionary specialization of diatoms from phago-mixotrophs to photoautotrophs.</title>
        <authorList>
            <person name="Ban H."/>
            <person name="Sato S."/>
            <person name="Yoshikawa S."/>
            <person name="Kazumasa Y."/>
            <person name="Nakamura Y."/>
            <person name="Ichinomiya M."/>
            <person name="Saitoh K."/>
            <person name="Sato N."/>
            <person name="Blanc-Mathieu R."/>
            <person name="Endo H."/>
            <person name="Kuwata A."/>
            <person name="Ogata H."/>
        </authorList>
    </citation>
    <scope>NUCLEOTIDE SEQUENCE</scope>
</reference>
<dbReference type="PANTHER" id="PTHR30060:SF0">
    <property type="entry name" value="COILED-COIL PROTEIN (DUF2040)-RELATED"/>
    <property type="match status" value="1"/>
</dbReference>
<evidence type="ECO:0000313" key="6">
    <source>
        <dbReference type="Proteomes" id="UP001165082"/>
    </source>
</evidence>
<dbReference type="AlphaFoldDB" id="A0A9W6Z5G1"/>
<evidence type="ECO:0000256" key="3">
    <source>
        <dbReference type="SAM" id="MobiDB-lite"/>
    </source>
</evidence>
<dbReference type="Proteomes" id="UP001165082">
    <property type="component" value="Unassembled WGS sequence"/>
</dbReference>